<dbReference type="SMART" id="SM00204">
    <property type="entry name" value="TGFB"/>
    <property type="match status" value="1"/>
</dbReference>
<evidence type="ECO:0000256" key="4">
    <source>
        <dbReference type="ARBA" id="ARBA00022782"/>
    </source>
</evidence>
<evidence type="ECO:0000256" key="6">
    <source>
        <dbReference type="SAM" id="MobiDB-lite"/>
    </source>
</evidence>
<dbReference type="PIRSF" id="PIRSF037270">
    <property type="entry name" value="Muellerian-inhibiting_factor"/>
    <property type="match status" value="1"/>
</dbReference>
<comment type="similarity">
    <text evidence="5">Belongs to the TGF-beta family.</text>
</comment>
<dbReference type="Pfam" id="PF04709">
    <property type="entry name" value="AMH_N"/>
    <property type="match status" value="1"/>
</dbReference>
<dbReference type="Pfam" id="PF00019">
    <property type="entry name" value="TGF_beta"/>
    <property type="match status" value="1"/>
</dbReference>
<feature type="signal peptide" evidence="7">
    <location>
        <begin position="1"/>
        <end position="22"/>
    </location>
</feature>
<dbReference type="PANTHER" id="PTHR15009">
    <property type="entry name" value="MUELLERIAN-INHIBITING FACTOR"/>
    <property type="match status" value="1"/>
</dbReference>
<evidence type="ECO:0000256" key="7">
    <source>
        <dbReference type="SAM" id="SignalP"/>
    </source>
</evidence>
<dbReference type="InterPro" id="IPR006799">
    <property type="entry name" value="AMH_N"/>
</dbReference>
<feature type="compositionally biased region" description="Basic and acidic residues" evidence="6">
    <location>
        <begin position="55"/>
        <end position="68"/>
    </location>
</feature>
<feature type="region of interest" description="Disordered" evidence="6">
    <location>
        <begin position="21"/>
        <end position="100"/>
    </location>
</feature>
<dbReference type="GO" id="GO:0005576">
    <property type="term" value="C:extracellular region"/>
    <property type="evidence" value="ECO:0007669"/>
    <property type="project" value="UniProtKB-SubCell"/>
</dbReference>
<sequence>MWSRRVMRAMLLLLSCATATLPQQGEGGGGMDRILKPDRPRPDQTDGGEDGAWGSERENEDPRSRSSDDAAETADQNSTARPDPEPEPDPRTPSGTGPCFGLVVEHEAVGRDLLSAVLEGWGREREPEQEDLTRFGLCSDPDGNSTGPNAALSALAKGVEKDRGGLHVLHPTKELWGADGEHQRRELTLRFLLPPPLHHARLGGLAPVLVFALGGTASTGGMRVSFGSPSLLPHRQTVCLSAGTRYAVLTRRQTKDHSHGQGQGQGQGHVVLRITVEANQAEEGEKRSLQDLLTGEGVGRTGTQGPLLLFQSRILDSADSPSNGLAPEVSPSPGPLAPSRTFHFLCVLQKFLSEALSPEKAGSVPAPAAPVSLDSLQSLPPLTLGASSSESLLLGLLNSSAPTLFSFPRWAGELLEHRVELDLQPPLVAVLRLRLEEAAARAAREATGGCGLGDRLQRLRELGSLPGEGAAPPADKGSDREAQYRALLLFKALQTVLGAWEEERSLRSARGGQEGSGKGGGCRLQPLSVSLKSYVLEPATAAINNCEGPCGFPLAEANNHAILLHSHEQSGQPLGRSPCCVPLRYADLQVVELKGAGTEITIKPNMVATRCGCR</sequence>
<dbReference type="CDD" id="cd13757">
    <property type="entry name" value="TGF_beta_AMH"/>
    <property type="match status" value="1"/>
</dbReference>
<feature type="domain" description="TGF-beta family profile" evidence="8">
    <location>
        <begin position="504"/>
        <end position="614"/>
    </location>
</feature>
<organism evidence="9">
    <name type="scientific">Anguilla japonica</name>
    <name type="common">Japanese eel</name>
    <dbReference type="NCBI Taxonomy" id="7937"/>
    <lineage>
        <taxon>Eukaryota</taxon>
        <taxon>Metazoa</taxon>
        <taxon>Chordata</taxon>
        <taxon>Craniata</taxon>
        <taxon>Vertebrata</taxon>
        <taxon>Euteleostomi</taxon>
        <taxon>Actinopterygii</taxon>
        <taxon>Neopterygii</taxon>
        <taxon>Teleostei</taxon>
        <taxon>Anguilliformes</taxon>
        <taxon>Anguillidae</taxon>
        <taxon>Anguilla</taxon>
    </lineage>
</organism>
<keyword evidence="5" id="KW-0339">Growth factor</keyword>
<name>Q8JJC1_ANGJA</name>
<keyword evidence="2" id="KW-0964">Secreted</keyword>
<evidence type="ECO:0000256" key="5">
    <source>
        <dbReference type="RuleBase" id="RU000354"/>
    </source>
</evidence>
<dbReference type="Gene3D" id="2.10.90.10">
    <property type="entry name" value="Cystine-knot cytokines"/>
    <property type="match status" value="1"/>
</dbReference>
<dbReference type="InterPro" id="IPR029034">
    <property type="entry name" value="Cystine-knot_cytokine"/>
</dbReference>
<keyword evidence="3 7" id="KW-0732">Signal</keyword>
<evidence type="ECO:0000259" key="8">
    <source>
        <dbReference type="PROSITE" id="PS51362"/>
    </source>
</evidence>
<proteinExistence type="evidence at transcript level"/>
<feature type="chain" id="PRO_5004308862" evidence="7">
    <location>
        <begin position="23"/>
        <end position="614"/>
    </location>
</feature>
<evidence type="ECO:0000313" key="9">
    <source>
        <dbReference type="EMBL" id="BAB93107.1"/>
    </source>
</evidence>
<dbReference type="SUPFAM" id="SSF57501">
    <property type="entry name" value="Cystine-knot cytokines"/>
    <property type="match status" value="1"/>
</dbReference>
<dbReference type="PANTHER" id="PTHR15009:SF4">
    <property type="entry name" value="MUELLERIAN-INHIBITING FACTOR"/>
    <property type="match status" value="1"/>
</dbReference>
<evidence type="ECO:0000256" key="2">
    <source>
        <dbReference type="ARBA" id="ARBA00022525"/>
    </source>
</evidence>
<evidence type="ECO:0000256" key="1">
    <source>
        <dbReference type="ARBA" id="ARBA00004613"/>
    </source>
</evidence>
<evidence type="ECO:0000256" key="3">
    <source>
        <dbReference type="ARBA" id="ARBA00022729"/>
    </source>
</evidence>
<feature type="compositionally biased region" description="Basic and acidic residues" evidence="6">
    <location>
        <begin position="33"/>
        <end position="44"/>
    </location>
</feature>
<dbReference type="GO" id="GO:0008406">
    <property type="term" value="P:gonad development"/>
    <property type="evidence" value="ECO:0007669"/>
    <property type="project" value="InterPro"/>
</dbReference>
<dbReference type="PROSITE" id="PS51362">
    <property type="entry name" value="TGF_BETA_2"/>
    <property type="match status" value="1"/>
</dbReference>
<protein>
    <submittedName>
        <fullName evidence="9">Spermatogenesis-preventing substance</fullName>
    </submittedName>
</protein>
<keyword evidence="4" id="KW-0221">Differentiation</keyword>
<dbReference type="InterPro" id="IPR001839">
    <property type="entry name" value="TGF-b_C"/>
</dbReference>
<dbReference type="AlphaFoldDB" id="Q8JJC1"/>
<reference evidence="9" key="1">
    <citation type="journal article" date="2002" name="Development">
        <title>Spermatogenesis-preventing substance in Japanese eel.</title>
        <authorList>
            <person name="Miura T."/>
            <person name="Miura C."/>
            <person name="Konda Y."/>
            <person name="Yamauchi K."/>
        </authorList>
    </citation>
    <scope>NUCLEOTIDE SEQUENCE</scope>
    <source>
        <tissue evidence="9">Testis</tissue>
    </source>
</reference>
<dbReference type="GO" id="GO:0008083">
    <property type="term" value="F:growth factor activity"/>
    <property type="evidence" value="ECO:0007669"/>
    <property type="project" value="UniProtKB-KW"/>
</dbReference>
<comment type="subcellular location">
    <subcellularLocation>
        <location evidence="1">Secreted</location>
    </subcellularLocation>
</comment>
<gene>
    <name evidence="9" type="primary">esrs21c19</name>
</gene>
<dbReference type="EMBL" id="AB074569">
    <property type="protein sequence ID" value="BAB93107.1"/>
    <property type="molecule type" value="mRNA"/>
</dbReference>
<dbReference type="GO" id="GO:0030154">
    <property type="term" value="P:cell differentiation"/>
    <property type="evidence" value="ECO:0007669"/>
    <property type="project" value="UniProtKB-KW"/>
</dbReference>
<dbReference type="InterPro" id="IPR021203">
    <property type="entry name" value="Muellerian-inhibiting_factor"/>
</dbReference>
<accession>Q8JJC1</accession>